<dbReference type="OrthoDB" id="9790035at2"/>
<evidence type="ECO:0000256" key="1">
    <source>
        <dbReference type="ARBA" id="ARBA00023002"/>
    </source>
</evidence>
<comment type="caution">
    <text evidence="3">The sequence shown here is derived from an EMBL/GenBank/DDBJ whole genome shotgun (WGS) entry which is preliminary data.</text>
</comment>
<dbReference type="InterPro" id="IPR006076">
    <property type="entry name" value="FAD-dep_OxRdtase"/>
</dbReference>
<dbReference type="PATRIC" id="fig|1280954.3.peg.3078"/>
<sequence length="388" mass="40130">MIRAGSRNSSSQPRVAIIGAGIIGLSLAFELAFRRGTQVTLFDTRACGRGASWAAAGMIAPAFEAAAEAGVHPRLFDLCLESANLWPDFAAEIERASGLPSGFEPAPALAVAMEAGEAAHLAAIGRVLAARGVAHRALSGEDVRRLEPALSGEVLGGLELETDTRVDNRRTVTALLAALMANPRVSFVDGPAPLRSSGGRIVLEGHDPVIAAAGWETSVIKVEEQGALYSLVNWDTALDDIDCHGGQMLSVAAGEGAPQRVVRAGHVYLVPRGGQVVIGATMETGRVIDTPEDEVIEALRAEGVKLCPALAGALVTERWAGVRPGTPDHAPFIGETAAPGVYVAAGHYRNGILLAPVTAQIIADQILGQDAGALAATFTPRRACSATA</sequence>
<evidence type="ECO:0000259" key="2">
    <source>
        <dbReference type="Pfam" id="PF01266"/>
    </source>
</evidence>
<dbReference type="AlphaFoldDB" id="A0A062VB09"/>
<dbReference type="Gene3D" id="3.30.9.10">
    <property type="entry name" value="D-Amino Acid Oxidase, subunit A, domain 2"/>
    <property type="match status" value="1"/>
</dbReference>
<reference evidence="3 4" key="1">
    <citation type="journal article" date="2014" name="Antonie Van Leeuwenhoek">
        <title>Hyphomonas beringensis sp. nov. and Hyphomonas chukchiensis sp. nov., isolated from surface seawater of the Bering Sea and Chukchi Sea.</title>
        <authorList>
            <person name="Li C."/>
            <person name="Lai Q."/>
            <person name="Li G."/>
            <person name="Dong C."/>
            <person name="Wang J."/>
            <person name="Liao Y."/>
            <person name="Shao Z."/>
        </authorList>
    </citation>
    <scope>NUCLEOTIDE SEQUENCE [LARGE SCALE GENOMIC DNA]</scope>
    <source>
        <strain evidence="3 4">PS728</strain>
    </source>
</reference>
<protein>
    <submittedName>
        <fullName evidence="3">Putative glycine oxidase</fullName>
    </submittedName>
</protein>
<gene>
    <name evidence="3" type="ORF">HPO_15206</name>
</gene>
<organism evidence="3 4">
    <name type="scientific">Hyphomonas polymorpha PS728</name>
    <dbReference type="NCBI Taxonomy" id="1280954"/>
    <lineage>
        <taxon>Bacteria</taxon>
        <taxon>Pseudomonadati</taxon>
        <taxon>Pseudomonadota</taxon>
        <taxon>Alphaproteobacteria</taxon>
        <taxon>Hyphomonadales</taxon>
        <taxon>Hyphomonadaceae</taxon>
        <taxon>Hyphomonas</taxon>
    </lineage>
</organism>
<dbReference type="SUPFAM" id="SSF51905">
    <property type="entry name" value="FAD/NAD(P)-binding domain"/>
    <property type="match status" value="1"/>
</dbReference>
<dbReference type="EMBL" id="ARYM01000020">
    <property type="protein sequence ID" value="KCZ97392.1"/>
    <property type="molecule type" value="Genomic_DNA"/>
</dbReference>
<dbReference type="Pfam" id="PF01266">
    <property type="entry name" value="DAO"/>
    <property type="match status" value="1"/>
</dbReference>
<dbReference type="PANTHER" id="PTHR13847:SF289">
    <property type="entry name" value="GLYCINE OXIDASE"/>
    <property type="match status" value="1"/>
</dbReference>
<dbReference type="GO" id="GO:0005737">
    <property type="term" value="C:cytoplasm"/>
    <property type="evidence" value="ECO:0007669"/>
    <property type="project" value="TreeGrafter"/>
</dbReference>
<evidence type="ECO:0000313" key="4">
    <source>
        <dbReference type="Proteomes" id="UP000027100"/>
    </source>
</evidence>
<dbReference type="RefSeq" id="WP_035600560.1">
    <property type="nucleotide sequence ID" value="NZ_ARYM01000020.1"/>
</dbReference>
<proteinExistence type="predicted"/>
<dbReference type="eggNOG" id="COG0665">
    <property type="taxonomic scope" value="Bacteria"/>
</dbReference>
<dbReference type="InterPro" id="IPR036188">
    <property type="entry name" value="FAD/NAD-bd_sf"/>
</dbReference>
<keyword evidence="1" id="KW-0560">Oxidoreductase</keyword>
<dbReference type="PANTHER" id="PTHR13847">
    <property type="entry name" value="SARCOSINE DEHYDROGENASE-RELATED"/>
    <property type="match status" value="1"/>
</dbReference>
<feature type="domain" description="FAD dependent oxidoreductase" evidence="2">
    <location>
        <begin position="14"/>
        <end position="364"/>
    </location>
</feature>
<dbReference type="Proteomes" id="UP000027100">
    <property type="component" value="Unassembled WGS sequence"/>
</dbReference>
<dbReference type="SUPFAM" id="SSF54373">
    <property type="entry name" value="FAD-linked reductases, C-terminal domain"/>
    <property type="match status" value="1"/>
</dbReference>
<dbReference type="Gene3D" id="3.50.50.60">
    <property type="entry name" value="FAD/NAD(P)-binding domain"/>
    <property type="match status" value="1"/>
</dbReference>
<evidence type="ECO:0000313" key="3">
    <source>
        <dbReference type="EMBL" id="KCZ97392.1"/>
    </source>
</evidence>
<name>A0A062VB09_9PROT</name>
<dbReference type="GO" id="GO:0016491">
    <property type="term" value="F:oxidoreductase activity"/>
    <property type="evidence" value="ECO:0007669"/>
    <property type="project" value="UniProtKB-KW"/>
</dbReference>
<accession>A0A062VB09</accession>
<keyword evidence="4" id="KW-1185">Reference proteome</keyword>
<dbReference type="STRING" id="1280954.HPO_15206"/>